<evidence type="ECO:0000259" key="1">
    <source>
        <dbReference type="Pfam" id="PF01261"/>
    </source>
</evidence>
<name>Q01TX5_SOLUE</name>
<gene>
    <name evidence="2" type="ordered locus">Acid_5954</name>
</gene>
<dbReference type="eggNOG" id="COG1082">
    <property type="taxonomic scope" value="Bacteria"/>
</dbReference>
<feature type="domain" description="Xylose isomerase-like TIM barrel" evidence="1">
    <location>
        <begin position="39"/>
        <end position="255"/>
    </location>
</feature>
<dbReference type="InParanoid" id="Q01TX5"/>
<dbReference type="Gene3D" id="3.20.20.150">
    <property type="entry name" value="Divalent-metal-dependent TIM barrel enzymes"/>
    <property type="match status" value="1"/>
</dbReference>
<dbReference type="InterPro" id="IPR036237">
    <property type="entry name" value="Xyl_isomerase-like_sf"/>
</dbReference>
<evidence type="ECO:0000313" key="2">
    <source>
        <dbReference type="EMBL" id="ABJ86895.1"/>
    </source>
</evidence>
<reference evidence="2" key="1">
    <citation type="submission" date="2006-10" db="EMBL/GenBank/DDBJ databases">
        <title>Complete sequence of Solibacter usitatus Ellin6076.</title>
        <authorList>
            <consortium name="US DOE Joint Genome Institute"/>
            <person name="Copeland A."/>
            <person name="Lucas S."/>
            <person name="Lapidus A."/>
            <person name="Barry K."/>
            <person name="Detter J.C."/>
            <person name="Glavina del Rio T."/>
            <person name="Hammon N."/>
            <person name="Israni S."/>
            <person name="Dalin E."/>
            <person name="Tice H."/>
            <person name="Pitluck S."/>
            <person name="Thompson L.S."/>
            <person name="Brettin T."/>
            <person name="Bruce D."/>
            <person name="Han C."/>
            <person name="Tapia R."/>
            <person name="Gilna P."/>
            <person name="Schmutz J."/>
            <person name="Larimer F."/>
            <person name="Land M."/>
            <person name="Hauser L."/>
            <person name="Kyrpides N."/>
            <person name="Mikhailova N."/>
            <person name="Janssen P.H."/>
            <person name="Kuske C.R."/>
            <person name="Richardson P."/>
        </authorList>
    </citation>
    <scope>NUCLEOTIDE SEQUENCE</scope>
    <source>
        <strain evidence="2">Ellin6076</strain>
    </source>
</reference>
<dbReference type="FunCoup" id="Q01TX5">
    <property type="interactions" value="76"/>
</dbReference>
<dbReference type="OrthoDB" id="9815124at2"/>
<dbReference type="Pfam" id="PF01261">
    <property type="entry name" value="AP_endonuc_2"/>
    <property type="match status" value="1"/>
</dbReference>
<protein>
    <submittedName>
        <fullName evidence="2">Xylose isomerase domain protein TIM barrel</fullName>
    </submittedName>
</protein>
<dbReference type="HOGENOM" id="CLU_050006_2_1_0"/>
<proteinExistence type="predicted"/>
<sequence length="278" mass="30359" precursor="true">MNAGIVSDEISRDFRRAVLTGVALGIRRYEVRNLAAGRAPMCGDPAMREVEQIAREEGVAITALSPGLFKLTEDAATFRCEMKEVYPRAAEWAHRWGLPGLIVFGFHKSGATEATASEFPSANPPAQIVEWLAEAGERAARDGLTLMIEPEPICWCDSGRATAALITAAGASSLRINYDPGNVAWLENRDPLDEFAAVAPWIANVHVKDLRPLVRGAGFPEWVPAGEGMVDYAAHFRALQAMGYEGPVSLEPHMDFSADATRRCKEALERAWDEDHKA</sequence>
<dbReference type="PANTHER" id="PTHR12110">
    <property type="entry name" value="HYDROXYPYRUVATE ISOMERASE"/>
    <property type="match status" value="1"/>
</dbReference>
<accession>Q01TX5</accession>
<dbReference type="PANTHER" id="PTHR12110:SF41">
    <property type="entry name" value="INOSOSE DEHYDRATASE"/>
    <property type="match status" value="1"/>
</dbReference>
<dbReference type="GO" id="GO:0016853">
    <property type="term" value="F:isomerase activity"/>
    <property type="evidence" value="ECO:0007669"/>
    <property type="project" value="UniProtKB-KW"/>
</dbReference>
<dbReference type="AlphaFoldDB" id="Q01TX5"/>
<dbReference type="EMBL" id="CP000473">
    <property type="protein sequence ID" value="ABJ86895.1"/>
    <property type="molecule type" value="Genomic_DNA"/>
</dbReference>
<dbReference type="SUPFAM" id="SSF51658">
    <property type="entry name" value="Xylose isomerase-like"/>
    <property type="match status" value="1"/>
</dbReference>
<dbReference type="STRING" id="234267.Acid_5954"/>
<dbReference type="KEGG" id="sus:Acid_5954"/>
<organism evidence="2">
    <name type="scientific">Solibacter usitatus (strain Ellin6076)</name>
    <dbReference type="NCBI Taxonomy" id="234267"/>
    <lineage>
        <taxon>Bacteria</taxon>
        <taxon>Pseudomonadati</taxon>
        <taxon>Acidobacteriota</taxon>
        <taxon>Terriglobia</taxon>
        <taxon>Bryobacterales</taxon>
        <taxon>Solibacteraceae</taxon>
        <taxon>Candidatus Solibacter</taxon>
    </lineage>
</organism>
<dbReference type="InterPro" id="IPR013022">
    <property type="entry name" value="Xyl_isomerase-like_TIM-brl"/>
</dbReference>
<dbReference type="InterPro" id="IPR050312">
    <property type="entry name" value="IolE/XylAMocC-like"/>
</dbReference>
<keyword evidence="2" id="KW-0413">Isomerase</keyword>